<organism evidence="2 3">
    <name type="scientific">Kribbella italica</name>
    <dbReference type="NCBI Taxonomy" id="1540520"/>
    <lineage>
        <taxon>Bacteria</taxon>
        <taxon>Bacillati</taxon>
        <taxon>Actinomycetota</taxon>
        <taxon>Actinomycetes</taxon>
        <taxon>Propionibacteriales</taxon>
        <taxon>Kribbellaceae</taxon>
        <taxon>Kribbella</taxon>
    </lineage>
</organism>
<feature type="compositionally biased region" description="Low complexity" evidence="1">
    <location>
        <begin position="39"/>
        <end position="55"/>
    </location>
</feature>
<protein>
    <submittedName>
        <fullName evidence="2">Uncharacterized protein</fullName>
    </submittedName>
</protein>
<evidence type="ECO:0000313" key="2">
    <source>
        <dbReference type="EMBL" id="MBB5836917.1"/>
    </source>
</evidence>
<dbReference type="AlphaFoldDB" id="A0A7W9J787"/>
<proteinExistence type="predicted"/>
<name>A0A7W9J787_9ACTN</name>
<gene>
    <name evidence="2" type="ORF">HDA39_003651</name>
</gene>
<reference evidence="2 3" key="1">
    <citation type="submission" date="2020-08" db="EMBL/GenBank/DDBJ databases">
        <title>Sequencing the genomes of 1000 actinobacteria strains.</title>
        <authorList>
            <person name="Klenk H.-P."/>
        </authorList>
    </citation>
    <scope>NUCLEOTIDE SEQUENCE [LARGE SCALE GENOMIC DNA]</scope>
    <source>
        <strain evidence="2 3">DSM 28967</strain>
    </source>
</reference>
<accession>A0A7W9J787</accession>
<feature type="region of interest" description="Disordered" evidence="1">
    <location>
        <begin position="28"/>
        <end position="55"/>
    </location>
</feature>
<evidence type="ECO:0000256" key="1">
    <source>
        <dbReference type="SAM" id="MobiDB-lite"/>
    </source>
</evidence>
<evidence type="ECO:0000313" key="3">
    <source>
        <dbReference type="Proteomes" id="UP000549971"/>
    </source>
</evidence>
<comment type="caution">
    <text evidence="2">The sequence shown here is derived from an EMBL/GenBank/DDBJ whole genome shotgun (WGS) entry which is preliminary data.</text>
</comment>
<sequence length="94" mass="9790">MTDCVAGQKVTTCPSRAAERDAIPRQIRNATTNTAVRPSGASWCSPGSSSGNTPGTAAAITAIPSIVRRTARCRVRSPATFAYTLVVVQTLQIA</sequence>
<keyword evidence="3" id="KW-1185">Reference proteome</keyword>
<dbReference type="EMBL" id="JACHMY010000001">
    <property type="protein sequence ID" value="MBB5836917.1"/>
    <property type="molecule type" value="Genomic_DNA"/>
</dbReference>
<dbReference type="Proteomes" id="UP000549971">
    <property type="component" value="Unassembled WGS sequence"/>
</dbReference>